<comment type="caution">
    <text evidence="1">The sequence shown here is derived from an EMBL/GenBank/DDBJ whole genome shotgun (WGS) entry which is preliminary data.</text>
</comment>
<evidence type="ECO:0000313" key="1">
    <source>
        <dbReference type="EMBL" id="RKU48099.1"/>
    </source>
</evidence>
<name>A0A420YJM9_9PEZI</name>
<organism evidence="1 2">
    <name type="scientific">Coniochaeta pulveracea</name>
    <dbReference type="NCBI Taxonomy" id="177199"/>
    <lineage>
        <taxon>Eukaryota</taxon>
        <taxon>Fungi</taxon>
        <taxon>Dikarya</taxon>
        <taxon>Ascomycota</taxon>
        <taxon>Pezizomycotina</taxon>
        <taxon>Sordariomycetes</taxon>
        <taxon>Sordariomycetidae</taxon>
        <taxon>Coniochaetales</taxon>
        <taxon>Coniochaetaceae</taxon>
        <taxon>Coniochaeta</taxon>
    </lineage>
</organism>
<reference evidence="1 2" key="1">
    <citation type="submission" date="2018-08" db="EMBL/GenBank/DDBJ databases">
        <title>Draft genome of the lignicolous fungus Coniochaeta pulveracea.</title>
        <authorList>
            <person name="Borstlap C.J."/>
            <person name="De Witt R.N."/>
            <person name="Botha A."/>
            <person name="Volschenk H."/>
        </authorList>
    </citation>
    <scope>NUCLEOTIDE SEQUENCE [LARGE SCALE GENOMIC DNA]</scope>
    <source>
        <strain evidence="1 2">CAB683</strain>
    </source>
</reference>
<dbReference type="Proteomes" id="UP000275385">
    <property type="component" value="Unassembled WGS sequence"/>
</dbReference>
<protein>
    <recommendedName>
        <fullName evidence="3">DRBM domain-containing protein</fullName>
    </recommendedName>
</protein>
<proteinExistence type="predicted"/>
<keyword evidence="2" id="KW-1185">Reference proteome</keyword>
<accession>A0A420YJM9</accession>
<gene>
    <name evidence="1" type="ORF">DL546_008715</name>
</gene>
<dbReference type="OrthoDB" id="5222339at2759"/>
<dbReference type="AlphaFoldDB" id="A0A420YJM9"/>
<evidence type="ECO:0008006" key="3">
    <source>
        <dbReference type="Google" id="ProtNLM"/>
    </source>
</evidence>
<dbReference type="EMBL" id="QVQW01000006">
    <property type="protein sequence ID" value="RKU48099.1"/>
    <property type="molecule type" value="Genomic_DNA"/>
</dbReference>
<evidence type="ECO:0000313" key="2">
    <source>
        <dbReference type="Proteomes" id="UP000275385"/>
    </source>
</evidence>
<sequence>MVNVSVGDEDYVSILNYFRQCNPGVTMTYTDGHIPSIPTPLFTSTLNLHSTHIDESPVTFPSATTCGLVNGSSPCFSRKKEAQKYAAQQCVEWLGAQGYLVPSASGSHGYTVPKGSAGSGAQDEGGVSTPQKVEQLCRQLNIAVPRYEMQQLDGVGGSLWSGELDWGRDQGLVPEGSGRVDKVLGKKACREQMAMEALAVLQRIEREREAQLAMVMGNQGDY</sequence>